<evidence type="ECO:0000256" key="1">
    <source>
        <dbReference type="ARBA" id="ARBA00001933"/>
    </source>
</evidence>
<evidence type="ECO:0000256" key="5">
    <source>
        <dbReference type="ARBA" id="ARBA00023004"/>
    </source>
</evidence>
<protein>
    <submittedName>
        <fullName evidence="9">Cysteine desulfurase</fullName>
    </submittedName>
</protein>
<evidence type="ECO:0000256" key="6">
    <source>
        <dbReference type="ARBA" id="ARBA00023014"/>
    </source>
</evidence>
<dbReference type="Gene3D" id="3.40.640.10">
    <property type="entry name" value="Type I PLP-dependent aspartate aminotransferase-like (Major domain)"/>
    <property type="match status" value="1"/>
</dbReference>
<keyword evidence="4" id="KW-0663">Pyridoxal phosphate</keyword>
<dbReference type="AlphaFoldDB" id="A0A9D2PHZ7"/>
<keyword evidence="3" id="KW-0479">Metal-binding</keyword>
<dbReference type="PANTHER" id="PTHR11601">
    <property type="entry name" value="CYSTEINE DESULFURYLASE FAMILY MEMBER"/>
    <property type="match status" value="1"/>
</dbReference>
<dbReference type="Gene3D" id="3.90.1150.10">
    <property type="entry name" value="Aspartate Aminotransferase, domain 1"/>
    <property type="match status" value="1"/>
</dbReference>
<gene>
    <name evidence="9" type="ORF">H9754_11275</name>
</gene>
<comment type="caution">
    <text evidence="9">The sequence shown here is derived from an EMBL/GenBank/DDBJ whole genome shotgun (WGS) entry which is preliminary data.</text>
</comment>
<dbReference type="Pfam" id="PF00266">
    <property type="entry name" value="Aminotran_5"/>
    <property type="match status" value="1"/>
</dbReference>
<evidence type="ECO:0000313" key="9">
    <source>
        <dbReference type="EMBL" id="HJC51126.1"/>
    </source>
</evidence>
<dbReference type="GO" id="GO:0046872">
    <property type="term" value="F:metal ion binding"/>
    <property type="evidence" value="ECO:0007669"/>
    <property type="project" value="UniProtKB-KW"/>
</dbReference>
<dbReference type="InterPro" id="IPR016454">
    <property type="entry name" value="Cysteine_dSase"/>
</dbReference>
<dbReference type="InterPro" id="IPR015424">
    <property type="entry name" value="PyrdxlP-dep_Trfase"/>
</dbReference>
<dbReference type="PANTHER" id="PTHR11601:SF50">
    <property type="entry name" value="CYSTEINE DESULFURASE ISCS 2-RELATED"/>
    <property type="match status" value="1"/>
</dbReference>
<dbReference type="PIRSF" id="PIRSF005572">
    <property type="entry name" value="NifS"/>
    <property type="match status" value="1"/>
</dbReference>
<dbReference type="InterPro" id="IPR015422">
    <property type="entry name" value="PyrdxlP-dep_Trfase_small"/>
</dbReference>
<reference evidence="9" key="2">
    <citation type="submission" date="2021-04" db="EMBL/GenBank/DDBJ databases">
        <authorList>
            <person name="Gilroy R."/>
        </authorList>
    </citation>
    <scope>NUCLEOTIDE SEQUENCE</scope>
    <source>
        <strain evidence="9">ChiSjej3B21-8574</strain>
    </source>
</reference>
<proteinExistence type="inferred from homology"/>
<accession>A0A9D2PHZ7</accession>
<dbReference type="InterPro" id="IPR000192">
    <property type="entry name" value="Aminotrans_V_dom"/>
</dbReference>
<evidence type="ECO:0000259" key="8">
    <source>
        <dbReference type="Pfam" id="PF00266"/>
    </source>
</evidence>
<dbReference type="FunFam" id="3.40.640.10:FF:000084">
    <property type="entry name" value="IscS-like cysteine desulfurase"/>
    <property type="match status" value="1"/>
</dbReference>
<keyword evidence="6" id="KW-0411">Iron-sulfur</keyword>
<dbReference type="EMBL" id="DWWD01000043">
    <property type="protein sequence ID" value="HJC51126.1"/>
    <property type="molecule type" value="Genomic_DNA"/>
</dbReference>
<name>A0A9D2PHZ7_9FIRM</name>
<dbReference type="Proteomes" id="UP000823904">
    <property type="component" value="Unassembled WGS sequence"/>
</dbReference>
<comment type="cofactor">
    <cofactor evidence="1 7">
        <name>pyridoxal 5'-phosphate</name>
        <dbReference type="ChEBI" id="CHEBI:597326"/>
    </cofactor>
</comment>
<evidence type="ECO:0000256" key="3">
    <source>
        <dbReference type="ARBA" id="ARBA00022723"/>
    </source>
</evidence>
<keyword evidence="5" id="KW-0408">Iron</keyword>
<reference evidence="9" key="1">
    <citation type="journal article" date="2021" name="PeerJ">
        <title>Extensive microbial diversity within the chicken gut microbiome revealed by metagenomics and culture.</title>
        <authorList>
            <person name="Gilroy R."/>
            <person name="Ravi A."/>
            <person name="Getino M."/>
            <person name="Pursley I."/>
            <person name="Horton D.L."/>
            <person name="Alikhan N.F."/>
            <person name="Baker D."/>
            <person name="Gharbi K."/>
            <person name="Hall N."/>
            <person name="Watson M."/>
            <person name="Adriaenssens E.M."/>
            <person name="Foster-Nyarko E."/>
            <person name="Jarju S."/>
            <person name="Secka A."/>
            <person name="Antonio M."/>
            <person name="Oren A."/>
            <person name="Chaudhuri R.R."/>
            <person name="La Ragione R."/>
            <person name="Hildebrand F."/>
            <person name="Pallen M.J."/>
        </authorList>
    </citation>
    <scope>NUCLEOTIDE SEQUENCE</scope>
    <source>
        <strain evidence="9">ChiSjej3B21-8574</strain>
    </source>
</reference>
<dbReference type="SUPFAM" id="SSF53383">
    <property type="entry name" value="PLP-dependent transferases"/>
    <property type="match status" value="1"/>
</dbReference>
<dbReference type="GO" id="GO:0031071">
    <property type="term" value="F:cysteine desulfurase activity"/>
    <property type="evidence" value="ECO:0007669"/>
    <property type="project" value="UniProtKB-ARBA"/>
</dbReference>
<dbReference type="NCBIfam" id="NF002806">
    <property type="entry name" value="PRK02948.1"/>
    <property type="match status" value="1"/>
</dbReference>
<sequence length="381" mass="42388">MTIYFDNAATTKAFPEVVKVMEDAMEVTYGNPSAKHIKGMEAENLIKEAQEIIAKTLKAKPKEIFFTSGGTESNNTAIIGTAIANHRRGKHIITSRIEHASVYEPMRFLEDQGFEITYLNVDETGHVRLDELEDALRQDTILVSLMFVNNEIGTIQPVKEAGDIIKKKNPETVFHVDAIQAYGKIPVTPKNMKIDLLSMSGHKIHGPKGVGFLYVKEGTRIQPLIYGGGQQKGMRSGTENVPGIAGLGCACRLMIGEQYENADKIREIKEYFRKRIREIDDIRDNSGEAPHIASISFKGLRSEVLLHALEDRGIYVSSGSACSSNKKQAVSGTLNAVGLPDDYKDGTLRFSFSIENTKEEVDQTIEALKELVPMLRRFVRR</sequence>
<dbReference type="PROSITE" id="PS00595">
    <property type="entry name" value="AA_TRANSFER_CLASS_5"/>
    <property type="match status" value="1"/>
</dbReference>
<dbReference type="InterPro" id="IPR015421">
    <property type="entry name" value="PyrdxlP-dep_Trfase_major"/>
</dbReference>
<evidence type="ECO:0000256" key="7">
    <source>
        <dbReference type="RuleBase" id="RU004504"/>
    </source>
</evidence>
<dbReference type="InterPro" id="IPR020578">
    <property type="entry name" value="Aminotrans_V_PyrdxlP_BS"/>
</dbReference>
<organism evidence="9 10">
    <name type="scientific">Candidatus Anaerostipes avistercoris</name>
    <dbReference type="NCBI Taxonomy" id="2838462"/>
    <lineage>
        <taxon>Bacteria</taxon>
        <taxon>Bacillati</taxon>
        <taxon>Bacillota</taxon>
        <taxon>Clostridia</taxon>
        <taxon>Lachnospirales</taxon>
        <taxon>Lachnospiraceae</taxon>
        <taxon>Anaerostipes</taxon>
    </lineage>
</organism>
<feature type="domain" description="Aminotransferase class V" evidence="8">
    <location>
        <begin position="3"/>
        <end position="363"/>
    </location>
</feature>
<comment type="similarity">
    <text evidence="2">Belongs to the class-V pyridoxal-phosphate-dependent aminotransferase family. NifS/IscS subfamily.</text>
</comment>
<evidence type="ECO:0000256" key="2">
    <source>
        <dbReference type="ARBA" id="ARBA00006490"/>
    </source>
</evidence>
<dbReference type="Gene3D" id="1.10.260.50">
    <property type="match status" value="1"/>
</dbReference>
<evidence type="ECO:0000313" key="10">
    <source>
        <dbReference type="Proteomes" id="UP000823904"/>
    </source>
</evidence>
<evidence type="ECO:0000256" key="4">
    <source>
        <dbReference type="ARBA" id="ARBA00022898"/>
    </source>
</evidence>
<dbReference type="GO" id="GO:0051536">
    <property type="term" value="F:iron-sulfur cluster binding"/>
    <property type="evidence" value="ECO:0007669"/>
    <property type="project" value="UniProtKB-KW"/>
</dbReference>